<evidence type="ECO:0000313" key="15">
    <source>
        <dbReference type="Proteomes" id="UP000044602"/>
    </source>
</evidence>
<evidence type="ECO:0000259" key="13">
    <source>
        <dbReference type="PROSITE" id="PS51761"/>
    </source>
</evidence>
<dbReference type="UniPathway" id="UPA00114"/>
<proteinExistence type="inferred from homology"/>
<evidence type="ECO:0000256" key="11">
    <source>
        <dbReference type="RuleBase" id="RU362015"/>
    </source>
</evidence>
<keyword evidence="15" id="KW-1185">Reference proteome</keyword>
<feature type="active site" description="Proton donor" evidence="10">
    <location>
        <position position="220"/>
    </location>
</feature>
<keyword evidence="12" id="KW-0732">Signal</keyword>
<evidence type="ECO:0000256" key="2">
    <source>
        <dbReference type="ARBA" id="ARBA00004851"/>
    </source>
</evidence>
<evidence type="ECO:0000256" key="6">
    <source>
        <dbReference type="ARBA" id="ARBA00022801"/>
    </source>
</evidence>
<name>A0A0G4LQ32_VERLO</name>
<feature type="chain" id="PRO_5002566422" description="Endo-1,4-beta-xylanase" evidence="12">
    <location>
        <begin position="32"/>
        <end position="239"/>
    </location>
</feature>
<dbReference type="AlphaFoldDB" id="A0A0G4LQ32"/>
<evidence type="ECO:0000313" key="14">
    <source>
        <dbReference type="EMBL" id="CRK24096.1"/>
    </source>
</evidence>
<comment type="pathway">
    <text evidence="2 10 11">Glycan degradation; xylan degradation.</text>
</comment>
<dbReference type="InterPro" id="IPR033119">
    <property type="entry name" value="GH11_AS_2"/>
</dbReference>
<keyword evidence="6 10" id="KW-0378">Hydrolase</keyword>
<sequence length="239" mass="26162">MPDVVDTRRRGKDSKMLKSLVVLLFTSLVIALPTLDTDQTAALHKPQATPTSQGTHGGFFYYWWSDGQSPAAYTNLDGGSYCLRWESGGNLIGGKGWSPGTDNRTIQISGTFQGVENSYLAVYGWLETPKVEYYIVEYHGVFNPAYDAQMLGTVICDGSVYDISRSTRVSSGGTKILPRYWSVRRNKRTGGTVQTGCHFDAWRSTGLSAADHGFQIVATEGYFSSGFAEMTVADTSAEE</sequence>
<dbReference type="SUPFAM" id="SSF49899">
    <property type="entry name" value="Concanavalin A-like lectins/glucanases"/>
    <property type="match status" value="1"/>
</dbReference>
<evidence type="ECO:0000256" key="5">
    <source>
        <dbReference type="ARBA" id="ARBA00022651"/>
    </source>
</evidence>
<keyword evidence="9 10" id="KW-0624">Polysaccharide degradation</keyword>
<dbReference type="InterPro" id="IPR001137">
    <property type="entry name" value="Glyco_hydro_11"/>
</dbReference>
<evidence type="ECO:0000256" key="1">
    <source>
        <dbReference type="ARBA" id="ARBA00000681"/>
    </source>
</evidence>
<feature type="signal peptide" evidence="12">
    <location>
        <begin position="1"/>
        <end position="31"/>
    </location>
</feature>
<dbReference type="PRINTS" id="PR00911">
    <property type="entry name" value="GLHYDRLASE11"/>
</dbReference>
<dbReference type="PANTHER" id="PTHR46828:SF3">
    <property type="entry name" value="ENDO-1,4-BETA-XYLANASE"/>
    <property type="match status" value="1"/>
</dbReference>
<dbReference type="GO" id="GO:0031176">
    <property type="term" value="F:endo-1,4-beta-xylanase activity"/>
    <property type="evidence" value="ECO:0007669"/>
    <property type="project" value="UniProtKB-UniRule"/>
</dbReference>
<protein>
    <recommendedName>
        <fullName evidence="4 10">Endo-1,4-beta-xylanase</fullName>
        <ecNumber evidence="4 10">3.2.1.8</ecNumber>
    </recommendedName>
</protein>
<evidence type="ECO:0000256" key="9">
    <source>
        <dbReference type="ARBA" id="ARBA00023326"/>
    </source>
</evidence>
<comment type="catalytic activity">
    <reaction evidence="1 10 11">
        <text>Endohydrolysis of (1-&gt;4)-beta-D-xylosidic linkages in xylans.</text>
        <dbReference type="EC" id="3.2.1.8"/>
    </reaction>
</comment>
<evidence type="ECO:0000256" key="7">
    <source>
        <dbReference type="ARBA" id="ARBA00023277"/>
    </source>
</evidence>
<dbReference type="PANTHER" id="PTHR46828">
    <property type="entry name" value="ENDO-1,4-BETA-XYLANASE A-RELATED"/>
    <property type="match status" value="1"/>
</dbReference>
<comment type="similarity">
    <text evidence="3 10 11">Belongs to the glycosyl hydrolase 11 (cellulase G) family.</text>
</comment>
<dbReference type="InterPro" id="IPR013319">
    <property type="entry name" value="GH11/12"/>
</dbReference>
<dbReference type="PROSITE" id="PS51761">
    <property type="entry name" value="GH11_3"/>
    <property type="match status" value="1"/>
</dbReference>
<dbReference type="EC" id="3.2.1.8" evidence="4 10"/>
<dbReference type="Proteomes" id="UP000044602">
    <property type="component" value="Unassembled WGS sequence"/>
</dbReference>
<dbReference type="GO" id="GO:0045493">
    <property type="term" value="P:xylan catabolic process"/>
    <property type="evidence" value="ECO:0007669"/>
    <property type="project" value="UniProtKB-UniRule"/>
</dbReference>
<dbReference type="Gene3D" id="2.60.120.180">
    <property type="match status" value="1"/>
</dbReference>
<evidence type="ECO:0000256" key="8">
    <source>
        <dbReference type="ARBA" id="ARBA00023295"/>
    </source>
</evidence>
<accession>A0A0G4LQ32</accession>
<dbReference type="InterPro" id="IPR013320">
    <property type="entry name" value="ConA-like_dom_sf"/>
</dbReference>
<feature type="domain" description="GH11" evidence="13">
    <location>
        <begin position="47"/>
        <end position="233"/>
    </location>
</feature>
<evidence type="ECO:0000256" key="3">
    <source>
        <dbReference type="ARBA" id="ARBA00007792"/>
    </source>
</evidence>
<reference evidence="14 15" key="1">
    <citation type="submission" date="2015-05" db="EMBL/GenBank/DDBJ databases">
        <authorList>
            <person name="Wang D.B."/>
            <person name="Wang M."/>
        </authorList>
    </citation>
    <scope>NUCLEOTIDE SEQUENCE [LARGE SCALE GENOMIC DNA]</scope>
    <source>
        <strain evidence="14">VL1</strain>
    </source>
</reference>
<evidence type="ECO:0000256" key="4">
    <source>
        <dbReference type="ARBA" id="ARBA00012590"/>
    </source>
</evidence>
<evidence type="ECO:0000256" key="12">
    <source>
        <dbReference type="SAM" id="SignalP"/>
    </source>
</evidence>
<evidence type="ECO:0000256" key="10">
    <source>
        <dbReference type="PROSITE-ProRule" id="PRU01097"/>
    </source>
</evidence>
<dbReference type="Pfam" id="PF00457">
    <property type="entry name" value="Glyco_hydro_11"/>
    <property type="match status" value="1"/>
</dbReference>
<gene>
    <name evidence="14" type="ORF">BN1708_003787</name>
</gene>
<dbReference type="PROSITE" id="PS00777">
    <property type="entry name" value="GH11_2"/>
    <property type="match status" value="1"/>
</dbReference>
<keyword evidence="7 10" id="KW-0119">Carbohydrate metabolism</keyword>
<keyword evidence="8 10" id="KW-0326">Glycosidase</keyword>
<feature type="active site" description="Nucleophile" evidence="10">
    <location>
        <position position="132"/>
    </location>
</feature>
<dbReference type="EMBL" id="CVQH01016668">
    <property type="protein sequence ID" value="CRK24096.1"/>
    <property type="molecule type" value="Genomic_DNA"/>
</dbReference>
<dbReference type="InterPro" id="IPR033123">
    <property type="entry name" value="GH11_dom"/>
</dbReference>
<organism evidence="14 15">
    <name type="scientific">Verticillium longisporum</name>
    <name type="common">Verticillium dahliae var. longisporum</name>
    <dbReference type="NCBI Taxonomy" id="100787"/>
    <lineage>
        <taxon>Eukaryota</taxon>
        <taxon>Fungi</taxon>
        <taxon>Dikarya</taxon>
        <taxon>Ascomycota</taxon>
        <taxon>Pezizomycotina</taxon>
        <taxon>Sordariomycetes</taxon>
        <taxon>Hypocreomycetidae</taxon>
        <taxon>Glomerellales</taxon>
        <taxon>Plectosphaerellaceae</taxon>
        <taxon>Verticillium</taxon>
    </lineage>
</organism>
<keyword evidence="5 10" id="KW-0858">Xylan degradation</keyword>